<evidence type="ECO:0000313" key="1">
    <source>
        <dbReference type="EMBL" id="CAG8720360.1"/>
    </source>
</evidence>
<name>A0ABN7V239_GIGMA</name>
<organism evidence="1 2">
    <name type="scientific">Gigaspora margarita</name>
    <dbReference type="NCBI Taxonomy" id="4874"/>
    <lineage>
        <taxon>Eukaryota</taxon>
        <taxon>Fungi</taxon>
        <taxon>Fungi incertae sedis</taxon>
        <taxon>Mucoromycota</taxon>
        <taxon>Glomeromycotina</taxon>
        <taxon>Glomeromycetes</taxon>
        <taxon>Diversisporales</taxon>
        <taxon>Gigasporaceae</taxon>
        <taxon>Gigaspora</taxon>
    </lineage>
</organism>
<evidence type="ECO:0000313" key="2">
    <source>
        <dbReference type="Proteomes" id="UP000789901"/>
    </source>
</evidence>
<protein>
    <submittedName>
        <fullName evidence="1">9902_t:CDS:1</fullName>
    </submittedName>
</protein>
<comment type="caution">
    <text evidence="1">The sequence shown here is derived from an EMBL/GenBank/DDBJ whole genome shotgun (WGS) entry which is preliminary data.</text>
</comment>
<sequence length="97" mass="11012">LGCKTIKLQELLKGALYSDIDIDVDVNIPNSNLVQVHYLNKQYSLYESILDYNGYSYKISYNDNNKIYKNGSHDKVCINSAKFFELKVIDGEGPTIA</sequence>
<keyword evidence="2" id="KW-1185">Reference proteome</keyword>
<accession>A0ABN7V239</accession>
<dbReference type="EMBL" id="CAJVQB010008558">
    <property type="protein sequence ID" value="CAG8720360.1"/>
    <property type="molecule type" value="Genomic_DNA"/>
</dbReference>
<gene>
    <name evidence="1" type="ORF">GMARGA_LOCUS13466</name>
</gene>
<reference evidence="1 2" key="1">
    <citation type="submission" date="2021-06" db="EMBL/GenBank/DDBJ databases">
        <authorList>
            <person name="Kallberg Y."/>
            <person name="Tangrot J."/>
            <person name="Rosling A."/>
        </authorList>
    </citation>
    <scope>NUCLEOTIDE SEQUENCE [LARGE SCALE GENOMIC DNA]</scope>
    <source>
        <strain evidence="1 2">120-4 pot B 10/14</strain>
    </source>
</reference>
<dbReference type="Proteomes" id="UP000789901">
    <property type="component" value="Unassembled WGS sequence"/>
</dbReference>
<feature type="non-terminal residue" evidence="1">
    <location>
        <position position="1"/>
    </location>
</feature>
<proteinExistence type="predicted"/>